<reference evidence="1 2" key="1">
    <citation type="journal article" date="2016" name="Nat. Commun.">
        <title>Thousands of microbial genomes shed light on interconnected biogeochemical processes in an aquifer system.</title>
        <authorList>
            <person name="Anantharaman K."/>
            <person name="Brown C.T."/>
            <person name="Hug L.A."/>
            <person name="Sharon I."/>
            <person name="Castelle C.J."/>
            <person name="Probst A.J."/>
            <person name="Thomas B.C."/>
            <person name="Singh A."/>
            <person name="Wilkins M.J."/>
            <person name="Karaoz U."/>
            <person name="Brodie E.L."/>
            <person name="Williams K.H."/>
            <person name="Hubbard S.S."/>
            <person name="Banfield J.F."/>
        </authorList>
    </citation>
    <scope>NUCLEOTIDE SEQUENCE [LARGE SCALE GENOMIC DNA]</scope>
    <source>
        <strain evidence="2">RIFCSPLOWO2_12_FULL_64_10</strain>
    </source>
</reference>
<name>A0A1F6CA76_HANXR</name>
<accession>A0A1F6CA76</accession>
<comment type="caution">
    <text evidence="1">The sequence shown here is derived from an EMBL/GenBank/DDBJ whole genome shotgun (WGS) entry which is preliminary data.</text>
</comment>
<dbReference type="Gene3D" id="3.20.20.210">
    <property type="match status" value="1"/>
</dbReference>
<protein>
    <recommendedName>
        <fullName evidence="3">Uroporphyrinogen decarboxylase (URO-D) domain-containing protein</fullName>
    </recommendedName>
</protein>
<dbReference type="Proteomes" id="UP000178606">
    <property type="component" value="Unassembled WGS sequence"/>
</dbReference>
<evidence type="ECO:0000313" key="1">
    <source>
        <dbReference type="EMBL" id="OGG46055.1"/>
    </source>
</evidence>
<dbReference type="InterPro" id="IPR038071">
    <property type="entry name" value="UROD/MetE-like_sf"/>
</dbReference>
<evidence type="ECO:0000313" key="2">
    <source>
        <dbReference type="Proteomes" id="UP000178606"/>
    </source>
</evidence>
<dbReference type="SUPFAM" id="SSF51726">
    <property type="entry name" value="UROD/MetE-like"/>
    <property type="match status" value="1"/>
</dbReference>
<organism evidence="1 2">
    <name type="scientific">Handelsmanbacteria sp. (strain RIFCSPLOWO2_12_FULL_64_10)</name>
    <dbReference type="NCBI Taxonomy" id="1817868"/>
    <lineage>
        <taxon>Bacteria</taxon>
        <taxon>Candidatus Handelsmaniibacteriota</taxon>
    </lineage>
</organism>
<sequence length="396" mass="45381">MDYRAFFSKIAEQNRLPMDTLRLRQHKGIPTGRIHIMQHEYIERIAGVPSVEYRRNPEDVYVSCLRNLGSNIFYQWIPLNPLTMGNRGYEEGRDRGATTGAERIICNGMLIDSPEATVEHMERFEFPKFRDAIADFNEDRRVEEILHREQEIQQKIGPGILNVCGGGSYVHFPQLYYGHYGYENYFMTYALYPEIIEKHFSLQADLALLHNRALARAYKEGDLPPASWVAHDMADSRGTIVDVKSLDKIWFPHFARCIEPMLGTDVRLVWHCDGNLMQMVPRLLDAGIKGFQGFQYEDGMDYEKICSMKTRDGEGLLIWAGISVTRTLPFGTSADVKKEIKWLVEKGPRVGLFLGGSSALAPGIPWENIQTMLEGFKYYREHGREKTIQAGDTKPC</sequence>
<dbReference type="AlphaFoldDB" id="A0A1F6CA76"/>
<dbReference type="EMBL" id="MFKF01000345">
    <property type="protein sequence ID" value="OGG46055.1"/>
    <property type="molecule type" value="Genomic_DNA"/>
</dbReference>
<gene>
    <name evidence="1" type="ORF">A3F84_01925</name>
</gene>
<evidence type="ECO:0008006" key="3">
    <source>
        <dbReference type="Google" id="ProtNLM"/>
    </source>
</evidence>
<proteinExistence type="predicted"/>